<evidence type="ECO:0000256" key="1">
    <source>
        <dbReference type="SAM" id="SignalP"/>
    </source>
</evidence>
<dbReference type="HOGENOM" id="CLU_053014_3_0_1"/>
<sequence>MLFLGHLIVFLSCTGLSMAKHRDKKYDSALDTTPLGLSTDQLIFRMKAEEFQARRTARIGEPGLIWNLDGCKGEADRPFGWDYIIVKDACDRHDFAYKNYKAQGRFTSENKKRIDKVFQEDMFRQCKIEEGSQDACHLTASVYHRNARTFDRRSLTGRLDLASLEKSDNVD</sequence>
<reference evidence="3" key="1">
    <citation type="journal article" date="2011" name="Nat. Commun.">
        <title>Effector diversification within compartments of the Leptosphaeria maculans genome affected by Repeat-Induced Point mutations.</title>
        <authorList>
            <person name="Rouxel T."/>
            <person name="Grandaubert J."/>
            <person name="Hane J.K."/>
            <person name="Hoede C."/>
            <person name="van de Wouw A.P."/>
            <person name="Couloux A."/>
            <person name="Dominguez V."/>
            <person name="Anthouard V."/>
            <person name="Bally P."/>
            <person name="Bourras S."/>
            <person name="Cozijnsen A.J."/>
            <person name="Ciuffetti L.M."/>
            <person name="Degrave A."/>
            <person name="Dilmaghani A."/>
            <person name="Duret L."/>
            <person name="Fudal I."/>
            <person name="Goodwin S.B."/>
            <person name="Gout L."/>
            <person name="Glaser N."/>
            <person name="Linglin J."/>
            <person name="Kema G.H.J."/>
            <person name="Lapalu N."/>
            <person name="Lawrence C.B."/>
            <person name="May K."/>
            <person name="Meyer M."/>
            <person name="Ollivier B."/>
            <person name="Poulain J."/>
            <person name="Schoch C.L."/>
            <person name="Simon A."/>
            <person name="Spatafora J.W."/>
            <person name="Stachowiak A."/>
            <person name="Turgeon B.G."/>
            <person name="Tyler B.M."/>
            <person name="Vincent D."/>
            <person name="Weissenbach J."/>
            <person name="Amselem J."/>
            <person name="Quesneville H."/>
            <person name="Oliver R.P."/>
            <person name="Wincker P."/>
            <person name="Balesdent M.-H."/>
            <person name="Howlett B.J."/>
        </authorList>
    </citation>
    <scope>NUCLEOTIDE SEQUENCE [LARGE SCALE GENOMIC DNA]</scope>
    <source>
        <strain evidence="3">JN3 / isolate v23.1.3 / race Av1-4-5-6-7-8</strain>
    </source>
</reference>
<dbReference type="eggNOG" id="ENOG502SU72">
    <property type="taxonomic scope" value="Eukaryota"/>
</dbReference>
<dbReference type="InterPro" id="IPR036444">
    <property type="entry name" value="PLipase_A2_dom_sf"/>
</dbReference>
<gene>
    <name evidence="2" type="ORF">LEMA_P093090.1</name>
</gene>
<dbReference type="InterPro" id="IPR015141">
    <property type="entry name" value="PLipase_A2_prok/fun"/>
</dbReference>
<keyword evidence="1" id="KW-0732">Signal</keyword>
<dbReference type="SUPFAM" id="SSF48619">
    <property type="entry name" value="Phospholipase A2, PLA2"/>
    <property type="match status" value="1"/>
</dbReference>
<protein>
    <submittedName>
        <fullName evidence="2">Similar to secretory phospholipase A2</fullName>
    </submittedName>
</protein>
<dbReference type="VEuPathDB" id="FungiDB:LEMA_P093090.1"/>
<accession>E5A2V4</accession>
<dbReference type="GO" id="GO:0004623">
    <property type="term" value="F:phospholipase A2 activity"/>
    <property type="evidence" value="ECO:0007669"/>
    <property type="project" value="InterPro"/>
</dbReference>
<dbReference type="GO" id="GO:0006644">
    <property type="term" value="P:phospholipid metabolic process"/>
    <property type="evidence" value="ECO:0007669"/>
    <property type="project" value="InterPro"/>
</dbReference>
<dbReference type="Gene3D" id="1.20.90.10">
    <property type="entry name" value="Phospholipase A2 domain"/>
    <property type="match status" value="1"/>
</dbReference>
<dbReference type="OrthoDB" id="5120271at2759"/>
<dbReference type="EMBL" id="FP929132">
    <property type="protein sequence ID" value="CBX97900.1"/>
    <property type="molecule type" value="Genomic_DNA"/>
</dbReference>
<evidence type="ECO:0000313" key="3">
    <source>
        <dbReference type="Proteomes" id="UP000002668"/>
    </source>
</evidence>
<dbReference type="AlphaFoldDB" id="E5A2V4"/>
<dbReference type="Pfam" id="PF09056">
    <property type="entry name" value="Phospholip_A2_3"/>
    <property type="match status" value="1"/>
</dbReference>
<dbReference type="GO" id="GO:0050482">
    <property type="term" value="P:arachidonate secretion"/>
    <property type="evidence" value="ECO:0007669"/>
    <property type="project" value="InterPro"/>
</dbReference>
<dbReference type="Proteomes" id="UP000002668">
    <property type="component" value="Genome"/>
</dbReference>
<dbReference type="OMA" id="RNYKAQG"/>
<organism evidence="3">
    <name type="scientific">Leptosphaeria maculans (strain JN3 / isolate v23.1.3 / race Av1-4-5-6-7-8)</name>
    <name type="common">Blackleg fungus</name>
    <name type="synonym">Phoma lingam</name>
    <dbReference type="NCBI Taxonomy" id="985895"/>
    <lineage>
        <taxon>Eukaryota</taxon>
        <taxon>Fungi</taxon>
        <taxon>Dikarya</taxon>
        <taxon>Ascomycota</taxon>
        <taxon>Pezizomycotina</taxon>
        <taxon>Dothideomycetes</taxon>
        <taxon>Pleosporomycetidae</taxon>
        <taxon>Pleosporales</taxon>
        <taxon>Pleosporineae</taxon>
        <taxon>Leptosphaeriaceae</taxon>
        <taxon>Plenodomus</taxon>
        <taxon>Plenodomus lingam/Leptosphaeria maculans species complex</taxon>
    </lineage>
</organism>
<proteinExistence type="predicted"/>
<name>E5A2V4_LEPMJ</name>
<dbReference type="InParanoid" id="E5A2V4"/>
<feature type="chain" id="PRO_5003194998" evidence="1">
    <location>
        <begin position="20"/>
        <end position="171"/>
    </location>
</feature>
<keyword evidence="3" id="KW-1185">Reference proteome</keyword>
<feature type="signal peptide" evidence="1">
    <location>
        <begin position="1"/>
        <end position="19"/>
    </location>
</feature>
<evidence type="ECO:0000313" key="2">
    <source>
        <dbReference type="EMBL" id="CBX97900.1"/>
    </source>
</evidence>